<dbReference type="SUPFAM" id="SSF54637">
    <property type="entry name" value="Thioesterase/thiol ester dehydrase-isomerase"/>
    <property type="match status" value="1"/>
</dbReference>
<proteinExistence type="inferred from homology"/>
<dbReference type="Pfam" id="PF03061">
    <property type="entry name" value="4HBT"/>
    <property type="match status" value="1"/>
</dbReference>
<dbReference type="CDD" id="cd03443">
    <property type="entry name" value="PaaI_thioesterase"/>
    <property type="match status" value="1"/>
</dbReference>
<dbReference type="PANTHER" id="PTHR21660:SF1">
    <property type="entry name" value="ACYL-COENZYME A THIOESTERASE 13"/>
    <property type="match status" value="1"/>
</dbReference>
<protein>
    <submittedName>
        <fullName evidence="4">Uncharacterized protein (TIGR00369 family)</fullName>
    </submittedName>
</protein>
<evidence type="ECO:0000259" key="3">
    <source>
        <dbReference type="Pfam" id="PF03061"/>
    </source>
</evidence>
<comment type="similarity">
    <text evidence="1">Belongs to the thioesterase PaaI family.</text>
</comment>
<dbReference type="Gene3D" id="3.10.129.10">
    <property type="entry name" value="Hotdog Thioesterase"/>
    <property type="match status" value="1"/>
</dbReference>
<name>A0A7W7FVW6_9PSEU</name>
<keyword evidence="2" id="KW-0378">Hydrolase</keyword>
<dbReference type="GO" id="GO:0047617">
    <property type="term" value="F:fatty acyl-CoA hydrolase activity"/>
    <property type="evidence" value="ECO:0007669"/>
    <property type="project" value="InterPro"/>
</dbReference>
<dbReference type="NCBIfam" id="TIGR00369">
    <property type="entry name" value="unchar_dom_1"/>
    <property type="match status" value="1"/>
</dbReference>
<dbReference type="InterPro" id="IPR003736">
    <property type="entry name" value="PAAI_dom"/>
</dbReference>
<comment type="caution">
    <text evidence="4">The sequence shown here is derived from an EMBL/GenBank/DDBJ whole genome shotgun (WGS) entry which is preliminary data.</text>
</comment>
<organism evidence="4 5">
    <name type="scientific">Crossiella cryophila</name>
    <dbReference type="NCBI Taxonomy" id="43355"/>
    <lineage>
        <taxon>Bacteria</taxon>
        <taxon>Bacillati</taxon>
        <taxon>Actinomycetota</taxon>
        <taxon>Actinomycetes</taxon>
        <taxon>Pseudonocardiales</taxon>
        <taxon>Pseudonocardiaceae</taxon>
        <taxon>Crossiella</taxon>
    </lineage>
</organism>
<dbReference type="InterPro" id="IPR006683">
    <property type="entry name" value="Thioestr_dom"/>
</dbReference>
<gene>
    <name evidence="4" type="ORF">HNR67_007049</name>
</gene>
<dbReference type="PANTHER" id="PTHR21660">
    <property type="entry name" value="THIOESTERASE SUPERFAMILY MEMBER-RELATED"/>
    <property type="match status" value="1"/>
</dbReference>
<dbReference type="AlphaFoldDB" id="A0A7W7FVW6"/>
<dbReference type="InterPro" id="IPR039298">
    <property type="entry name" value="ACOT13"/>
</dbReference>
<dbReference type="EMBL" id="JACHMH010000001">
    <property type="protein sequence ID" value="MBB4680931.1"/>
    <property type="molecule type" value="Genomic_DNA"/>
</dbReference>
<evidence type="ECO:0000256" key="2">
    <source>
        <dbReference type="ARBA" id="ARBA00022801"/>
    </source>
</evidence>
<dbReference type="InterPro" id="IPR029069">
    <property type="entry name" value="HotDog_dom_sf"/>
</dbReference>
<feature type="domain" description="Thioesterase" evidence="3">
    <location>
        <begin position="82"/>
        <end position="159"/>
    </location>
</feature>
<reference evidence="4 5" key="1">
    <citation type="submission" date="2020-08" db="EMBL/GenBank/DDBJ databases">
        <title>Sequencing the genomes of 1000 actinobacteria strains.</title>
        <authorList>
            <person name="Klenk H.-P."/>
        </authorList>
    </citation>
    <scope>NUCLEOTIDE SEQUENCE [LARGE SCALE GENOMIC DNA]</scope>
    <source>
        <strain evidence="4 5">DSM 44230</strain>
    </source>
</reference>
<keyword evidence="5" id="KW-1185">Reference proteome</keyword>
<dbReference type="RefSeq" id="WP_185007090.1">
    <property type="nucleotide sequence ID" value="NZ_BAAAUI010000030.1"/>
</dbReference>
<evidence type="ECO:0000313" key="4">
    <source>
        <dbReference type="EMBL" id="MBB4680931.1"/>
    </source>
</evidence>
<accession>A0A7W7FVW6</accession>
<evidence type="ECO:0000256" key="1">
    <source>
        <dbReference type="ARBA" id="ARBA00008324"/>
    </source>
</evidence>
<sequence>MSELAPASWGEPRSKTVTWYDPFALAKVGAGLSGLEYLTEMIEGKLPPSPIGGLMGFRAVSVREGEVVFACTPDESAYNPIGVVHGGLVCTLLDSAAGCAVHSTLPAGTGYTSVEIKVSYLRPVHADSGELIARGWVTKPGRRIAFAEASVTDAAGKLVATATSSCLVMPI</sequence>
<dbReference type="Proteomes" id="UP000533598">
    <property type="component" value="Unassembled WGS sequence"/>
</dbReference>
<evidence type="ECO:0000313" key="5">
    <source>
        <dbReference type="Proteomes" id="UP000533598"/>
    </source>
</evidence>